<reference evidence="2 3" key="1">
    <citation type="submission" date="2019-08" db="EMBL/GenBank/DDBJ databases">
        <title>The draft genome of Lelliottia nimipressuralis strain CICC 24156.</title>
        <authorList>
            <person name="Wu W."/>
            <person name="Feng Y."/>
            <person name="Zong Z."/>
        </authorList>
    </citation>
    <scope>NUCLEOTIDE SEQUENCE [LARGE SCALE GENOMIC DNA]</scope>
    <source>
        <strain evidence="2 3">CICC 24156</strain>
    </source>
</reference>
<dbReference type="SUPFAM" id="SSF49401">
    <property type="entry name" value="Bacterial adhesins"/>
    <property type="match status" value="1"/>
</dbReference>
<dbReference type="InterPro" id="IPR036937">
    <property type="entry name" value="Adhesion_dom_fimbrial_sf"/>
</dbReference>
<organism evidence="2 3">
    <name type="scientific">Lelliottia nimipressuralis</name>
    <dbReference type="NCBI Taxonomy" id="69220"/>
    <lineage>
        <taxon>Bacteria</taxon>
        <taxon>Pseudomonadati</taxon>
        <taxon>Pseudomonadota</taxon>
        <taxon>Gammaproteobacteria</taxon>
        <taxon>Enterobacterales</taxon>
        <taxon>Enterobacteriaceae</taxon>
        <taxon>Lelliottia</taxon>
    </lineage>
</organism>
<keyword evidence="1" id="KW-0732">Signal</keyword>
<gene>
    <name evidence="2" type="ORF">FZO59_20385</name>
</gene>
<dbReference type="PANTHER" id="PTHR33420">
    <property type="entry name" value="FIMBRIAL SUBUNIT ELFA-RELATED"/>
    <property type="match status" value="1"/>
</dbReference>
<evidence type="ECO:0000313" key="2">
    <source>
        <dbReference type="EMBL" id="TYT29598.1"/>
    </source>
</evidence>
<sequence length="175" mass="17939">MHDKKVTILTTLALMGIISAANAQAADTTINITATVTAASCTTKAPTSIPIDFSLNAADVATADANSDWSSEATISLSGCPATTKSVDAVFSGTAVSGDTDGYQMKDSSNAAVSTGSIQLAKSDATLITSTKNTYTVNTVNNAAEFKVKARMHSISGNIMPGVYTTAVDVTFAYH</sequence>
<feature type="signal peptide" evidence="1">
    <location>
        <begin position="1"/>
        <end position="25"/>
    </location>
</feature>
<evidence type="ECO:0000313" key="3">
    <source>
        <dbReference type="Proteomes" id="UP000323910"/>
    </source>
</evidence>
<dbReference type="Proteomes" id="UP000323910">
    <property type="component" value="Unassembled WGS sequence"/>
</dbReference>
<comment type="caution">
    <text evidence="2">The sequence shown here is derived from an EMBL/GenBank/DDBJ whole genome shotgun (WGS) entry which is preliminary data.</text>
</comment>
<dbReference type="Gene3D" id="2.60.40.1090">
    <property type="entry name" value="Fimbrial-type adhesion domain"/>
    <property type="match status" value="1"/>
</dbReference>
<dbReference type="EMBL" id="VTFR01000013">
    <property type="protein sequence ID" value="TYT29598.1"/>
    <property type="molecule type" value="Genomic_DNA"/>
</dbReference>
<name>A0ABY3NYV7_9ENTR</name>
<dbReference type="InterPro" id="IPR050263">
    <property type="entry name" value="Bact_Fimbrial_Adh_Pro"/>
</dbReference>
<proteinExistence type="predicted"/>
<dbReference type="PANTHER" id="PTHR33420:SF27">
    <property type="entry name" value="PROTEIN FIMG"/>
    <property type="match status" value="1"/>
</dbReference>
<dbReference type="RefSeq" id="WP_129035308.1">
    <property type="nucleotide sequence ID" value="NZ_SDDX01000010.1"/>
</dbReference>
<dbReference type="InterPro" id="IPR008966">
    <property type="entry name" value="Adhesion_dom_sf"/>
</dbReference>
<evidence type="ECO:0000256" key="1">
    <source>
        <dbReference type="SAM" id="SignalP"/>
    </source>
</evidence>
<feature type="chain" id="PRO_5046249742" evidence="1">
    <location>
        <begin position="26"/>
        <end position="175"/>
    </location>
</feature>
<accession>A0ABY3NYV7</accession>
<keyword evidence="3" id="KW-1185">Reference proteome</keyword>
<protein>
    <submittedName>
        <fullName evidence="2">Fimbrial protein</fullName>
    </submittedName>
</protein>